<accession>A0A8J3GS99</accession>
<gene>
    <name evidence="4" type="ORF">GCM10011600_24260</name>
</gene>
<reference evidence="4" key="2">
    <citation type="submission" date="2020-09" db="EMBL/GenBank/DDBJ databases">
        <authorList>
            <person name="Sun Q."/>
            <person name="Zhou Y."/>
        </authorList>
    </citation>
    <scope>NUCLEOTIDE SEQUENCE</scope>
    <source>
        <strain evidence="4">CGMCC 1.16548</strain>
    </source>
</reference>
<sequence>MDESPTDLDAPGLAGLRIARAEAGDAPELLVLQRACWVAEALANDTLAIPALHESLDDVERGIAEQQTWVVRDGPRLVGSVRGKVAGDAWEIGRLMVAPDLAGRGLGRFLLGWIEQHAPTGVARLVLFTGARSSRNLRIYGNAGYVLERSVDGVAHLAKPAGNRGAGSTVE</sequence>
<dbReference type="AlphaFoldDB" id="A0A8J3GS99"/>
<dbReference type="GO" id="GO:0016747">
    <property type="term" value="F:acyltransferase activity, transferring groups other than amino-acyl groups"/>
    <property type="evidence" value="ECO:0007669"/>
    <property type="project" value="InterPro"/>
</dbReference>
<dbReference type="SUPFAM" id="SSF55729">
    <property type="entry name" value="Acyl-CoA N-acyltransferases (Nat)"/>
    <property type="match status" value="1"/>
</dbReference>
<dbReference type="Gene3D" id="3.40.630.30">
    <property type="match status" value="1"/>
</dbReference>
<evidence type="ECO:0000256" key="1">
    <source>
        <dbReference type="ARBA" id="ARBA00022679"/>
    </source>
</evidence>
<dbReference type="PROSITE" id="PS51186">
    <property type="entry name" value="GNAT"/>
    <property type="match status" value="1"/>
</dbReference>
<reference evidence="4" key="1">
    <citation type="journal article" date="2014" name="Int. J. Syst. Evol. Microbiol.">
        <title>Complete genome sequence of Corynebacterium casei LMG S-19264T (=DSM 44701T), isolated from a smear-ripened cheese.</title>
        <authorList>
            <consortium name="US DOE Joint Genome Institute (JGI-PGF)"/>
            <person name="Walter F."/>
            <person name="Albersmeier A."/>
            <person name="Kalinowski J."/>
            <person name="Ruckert C."/>
        </authorList>
    </citation>
    <scope>NUCLEOTIDE SEQUENCE</scope>
    <source>
        <strain evidence="4">CGMCC 1.16548</strain>
    </source>
</reference>
<dbReference type="InterPro" id="IPR016181">
    <property type="entry name" value="Acyl_CoA_acyltransferase"/>
</dbReference>
<protein>
    <submittedName>
        <fullName evidence="4">tRNA (Guanine-N1)-methyltransferase</fullName>
    </submittedName>
</protein>
<evidence type="ECO:0000313" key="4">
    <source>
        <dbReference type="EMBL" id="GHF22266.1"/>
    </source>
</evidence>
<keyword evidence="5" id="KW-1185">Reference proteome</keyword>
<dbReference type="Pfam" id="PF00583">
    <property type="entry name" value="Acetyltransf_1"/>
    <property type="match status" value="1"/>
</dbReference>
<name>A0A8J3GS99_9MICO</name>
<feature type="domain" description="N-acetyltransferase" evidence="3">
    <location>
        <begin position="16"/>
        <end position="162"/>
    </location>
</feature>
<dbReference type="InterPro" id="IPR050832">
    <property type="entry name" value="Bact_Acetyltransf"/>
</dbReference>
<dbReference type="InterPro" id="IPR000182">
    <property type="entry name" value="GNAT_dom"/>
</dbReference>
<dbReference type="EMBL" id="BNAI01000005">
    <property type="protein sequence ID" value="GHF22266.1"/>
    <property type="molecule type" value="Genomic_DNA"/>
</dbReference>
<dbReference type="PANTHER" id="PTHR43877:SF2">
    <property type="entry name" value="AMINOALKYLPHOSPHONATE N-ACETYLTRANSFERASE-RELATED"/>
    <property type="match status" value="1"/>
</dbReference>
<comment type="caution">
    <text evidence="4">The sequence shown here is derived from an EMBL/GenBank/DDBJ whole genome shotgun (WGS) entry which is preliminary data.</text>
</comment>
<evidence type="ECO:0000256" key="2">
    <source>
        <dbReference type="ARBA" id="ARBA00023315"/>
    </source>
</evidence>
<dbReference type="RefSeq" id="WP_229842076.1">
    <property type="nucleotide sequence ID" value="NZ_BNAI01000005.1"/>
</dbReference>
<keyword evidence="2" id="KW-0012">Acyltransferase</keyword>
<keyword evidence="1" id="KW-0808">Transferase</keyword>
<dbReference type="CDD" id="cd04301">
    <property type="entry name" value="NAT_SF"/>
    <property type="match status" value="1"/>
</dbReference>
<dbReference type="Proteomes" id="UP000617531">
    <property type="component" value="Unassembled WGS sequence"/>
</dbReference>
<proteinExistence type="predicted"/>
<evidence type="ECO:0000259" key="3">
    <source>
        <dbReference type="PROSITE" id="PS51186"/>
    </source>
</evidence>
<dbReference type="PANTHER" id="PTHR43877">
    <property type="entry name" value="AMINOALKYLPHOSPHONATE N-ACETYLTRANSFERASE-RELATED-RELATED"/>
    <property type="match status" value="1"/>
</dbReference>
<organism evidence="4 5">
    <name type="scientific">Pseudolysinimonas yzui</name>
    <dbReference type="NCBI Taxonomy" id="2708254"/>
    <lineage>
        <taxon>Bacteria</taxon>
        <taxon>Bacillati</taxon>
        <taxon>Actinomycetota</taxon>
        <taxon>Actinomycetes</taxon>
        <taxon>Micrococcales</taxon>
        <taxon>Microbacteriaceae</taxon>
        <taxon>Pseudolysinimonas</taxon>
    </lineage>
</organism>
<evidence type="ECO:0000313" key="5">
    <source>
        <dbReference type="Proteomes" id="UP000617531"/>
    </source>
</evidence>